<protein>
    <submittedName>
        <fullName evidence="2">Flagellar hook-length control protein FliK</fullName>
    </submittedName>
</protein>
<evidence type="ECO:0000256" key="1">
    <source>
        <dbReference type="SAM" id="MobiDB-lite"/>
    </source>
</evidence>
<keyword evidence="2" id="KW-0282">Flagellum</keyword>
<comment type="caution">
    <text evidence="2">The sequence shown here is derived from an EMBL/GenBank/DDBJ whole genome shotgun (WGS) entry which is preliminary data.</text>
</comment>
<keyword evidence="2" id="KW-0969">Cilium</keyword>
<reference evidence="2 3" key="1">
    <citation type="submission" date="2022-01" db="EMBL/GenBank/DDBJ databases">
        <authorList>
            <person name="Won M."/>
            <person name="Kim S.-J."/>
            <person name="Kwon S.-W."/>
        </authorList>
    </citation>
    <scope>NUCLEOTIDE SEQUENCE [LARGE SCALE GENOMIC DNA]</scope>
    <source>
        <strain evidence="2 3">KCTC 23505</strain>
    </source>
</reference>
<gene>
    <name evidence="2" type="ORF">L2A60_07445</name>
</gene>
<sequence length="488" mass="49672">MLFYMPFSFTPSINSASISTMQGNSEAKSSATAIPIGGAALKTTFTNATLTSTASITLPIAKPADLPPKILISFKHTLSDAMPAAQLPSKEAPDRISHSMAKDWSLPTEPGGIDPSLAVAVPNLSSPSAISDNVAKTITIKVSKGDGTAANDRTKITPDVAPAPAARIDLPFPIPLPVTQQFMPVGQRTIVGVPPSDGQAVLRRSGMMKQHDLETGYQTVIAAQGNSATAQGASTGDASSATTSFLPHMTGQSVADGQKRSLESPMPSPDSSALAGAATAGPVALSEAVPLPVTTLPTPVAAPAGQGAAVQIAAVMVGADAIPIAANQALSASGIRLTIAMAPPAIGMVTVQIDRHADGKAVIAVTATHPATLIALQNDHMALERALTQAGIPMEHRSIAFHLDAARADTNPSSGQDTTGQNNGGQGNAGQLGMSSGQDGRRSRSEPSHGTAFACPSGDASGERPAAADNALPQRPIRMRRFGLNVMA</sequence>
<dbReference type="RefSeq" id="WP_235703751.1">
    <property type="nucleotide sequence ID" value="NZ_JAKGBZ010000011.1"/>
</dbReference>
<dbReference type="Proteomes" id="UP001521209">
    <property type="component" value="Unassembled WGS sequence"/>
</dbReference>
<keyword evidence="3" id="KW-1185">Reference proteome</keyword>
<dbReference type="Gene3D" id="3.30.750.140">
    <property type="match status" value="1"/>
</dbReference>
<keyword evidence="2" id="KW-0966">Cell projection</keyword>
<dbReference type="EMBL" id="JAKGBZ010000011">
    <property type="protein sequence ID" value="MCF3946515.1"/>
    <property type="molecule type" value="Genomic_DNA"/>
</dbReference>
<feature type="region of interest" description="Disordered" evidence="1">
    <location>
        <begin position="408"/>
        <end position="474"/>
    </location>
</feature>
<dbReference type="InterPro" id="IPR038610">
    <property type="entry name" value="FliK-like_C_sf"/>
</dbReference>
<evidence type="ECO:0000313" key="2">
    <source>
        <dbReference type="EMBL" id="MCF3946515.1"/>
    </source>
</evidence>
<accession>A0ABS9DUW3</accession>
<feature type="compositionally biased region" description="Low complexity" evidence="1">
    <location>
        <begin position="228"/>
        <end position="244"/>
    </location>
</feature>
<name>A0ABS9DUW3_9PROT</name>
<feature type="compositionally biased region" description="Polar residues" evidence="1">
    <location>
        <begin position="410"/>
        <end position="419"/>
    </location>
</feature>
<organism evidence="2 3">
    <name type="scientific">Acidiphilium iwatense</name>
    <dbReference type="NCBI Taxonomy" id="768198"/>
    <lineage>
        <taxon>Bacteria</taxon>
        <taxon>Pseudomonadati</taxon>
        <taxon>Pseudomonadota</taxon>
        <taxon>Alphaproteobacteria</taxon>
        <taxon>Acetobacterales</taxon>
        <taxon>Acidocellaceae</taxon>
        <taxon>Acidiphilium</taxon>
    </lineage>
</organism>
<proteinExistence type="predicted"/>
<feature type="region of interest" description="Disordered" evidence="1">
    <location>
        <begin position="228"/>
        <end position="277"/>
    </location>
</feature>
<evidence type="ECO:0000313" key="3">
    <source>
        <dbReference type="Proteomes" id="UP001521209"/>
    </source>
</evidence>